<dbReference type="GO" id="GO:0030246">
    <property type="term" value="F:carbohydrate binding"/>
    <property type="evidence" value="ECO:0007669"/>
    <property type="project" value="UniProtKB-KW"/>
</dbReference>
<dbReference type="GO" id="GO:0005524">
    <property type="term" value="F:ATP binding"/>
    <property type="evidence" value="ECO:0007669"/>
    <property type="project" value="UniProtKB-KW"/>
</dbReference>
<dbReference type="SUPFAM" id="SSF49899">
    <property type="entry name" value="Concanavalin A-like lectins/glucanases"/>
    <property type="match status" value="1"/>
</dbReference>
<proteinExistence type="inferred from homology"/>
<dbReference type="GO" id="GO:0005886">
    <property type="term" value="C:plasma membrane"/>
    <property type="evidence" value="ECO:0000318"/>
    <property type="project" value="GO_Central"/>
</dbReference>
<evidence type="ECO:0000256" key="6">
    <source>
        <dbReference type="ARBA" id="ARBA00022729"/>
    </source>
</evidence>
<dbReference type="HOGENOM" id="CLU_000288_62_6_1"/>
<evidence type="ECO:0000256" key="10">
    <source>
        <dbReference type="ARBA" id="ARBA00022989"/>
    </source>
</evidence>
<dbReference type="InterPro" id="IPR001220">
    <property type="entry name" value="Legume_lectin_dom"/>
</dbReference>
<dbReference type="CDD" id="cd06899">
    <property type="entry name" value="lectin_legume_LecRK_Arcelin_ConA"/>
    <property type="match status" value="1"/>
</dbReference>
<keyword evidence="8" id="KW-0547">Nucleotide-binding</keyword>
<comment type="similarity">
    <text evidence="4">In the C-terminal section; belongs to the protein kinase superfamily. Ser/Thr protein kinase family.</text>
</comment>
<dbReference type="GO" id="GO:0002229">
    <property type="term" value="P:defense response to oomycetes"/>
    <property type="evidence" value="ECO:0000318"/>
    <property type="project" value="GO_Central"/>
</dbReference>
<evidence type="ECO:0000256" key="9">
    <source>
        <dbReference type="ARBA" id="ARBA00022840"/>
    </source>
</evidence>
<dbReference type="OMA" id="GIVNDAC"/>
<evidence type="ECO:0000256" key="8">
    <source>
        <dbReference type="ARBA" id="ARBA00022741"/>
    </source>
</evidence>
<accession>M5WC28</accession>
<evidence type="ECO:0000256" key="3">
    <source>
        <dbReference type="ARBA" id="ARBA00008536"/>
    </source>
</evidence>
<dbReference type="EMBL" id="CM007655">
    <property type="protein sequence ID" value="ONI06907.1"/>
    <property type="molecule type" value="Genomic_DNA"/>
</dbReference>
<dbReference type="eggNOG" id="ENOG502QVKP">
    <property type="taxonomic scope" value="Eukaryota"/>
</dbReference>
<comment type="similarity">
    <text evidence="2">Belongs to the leguminous lectin family.</text>
</comment>
<gene>
    <name evidence="13" type="ORF">PRUPE_5G088200</name>
</gene>
<dbReference type="InterPro" id="IPR050528">
    <property type="entry name" value="L-type_Lectin-RKs"/>
</dbReference>
<evidence type="ECO:0000256" key="12">
    <source>
        <dbReference type="ARBA" id="ARBA00023170"/>
    </source>
</evidence>
<dbReference type="Gramene" id="ONI06907">
    <property type="protein sequence ID" value="ONI06907"/>
    <property type="gene ID" value="PRUPE_5G088200"/>
</dbReference>
<dbReference type="PANTHER" id="PTHR27007">
    <property type="match status" value="1"/>
</dbReference>
<reference evidence="13 14" key="1">
    <citation type="journal article" date="2013" name="Nat. Genet.">
        <title>The high-quality draft genome of peach (Prunus persica) identifies unique patterns of genetic diversity, domestication and genome evolution.</title>
        <authorList>
            <consortium name="International Peach Genome Initiative"/>
            <person name="Verde I."/>
            <person name="Abbott A.G."/>
            <person name="Scalabrin S."/>
            <person name="Jung S."/>
            <person name="Shu S."/>
            <person name="Marroni F."/>
            <person name="Zhebentyayeva T."/>
            <person name="Dettori M.T."/>
            <person name="Grimwood J."/>
            <person name="Cattonaro F."/>
            <person name="Zuccolo A."/>
            <person name="Rossini L."/>
            <person name="Jenkins J."/>
            <person name="Vendramin E."/>
            <person name="Meisel L.A."/>
            <person name="Decroocq V."/>
            <person name="Sosinski B."/>
            <person name="Prochnik S."/>
            <person name="Mitros T."/>
            <person name="Policriti A."/>
            <person name="Cipriani G."/>
            <person name="Dondini L."/>
            <person name="Ficklin S."/>
            <person name="Goodstein D.M."/>
            <person name="Xuan P."/>
            <person name="Del Fabbro C."/>
            <person name="Aramini V."/>
            <person name="Copetti D."/>
            <person name="Gonzalez S."/>
            <person name="Horner D.S."/>
            <person name="Falchi R."/>
            <person name="Lucas S."/>
            <person name="Mica E."/>
            <person name="Maldonado J."/>
            <person name="Lazzari B."/>
            <person name="Bielenberg D."/>
            <person name="Pirona R."/>
            <person name="Miculan M."/>
            <person name="Barakat A."/>
            <person name="Testolin R."/>
            <person name="Stella A."/>
            <person name="Tartarini S."/>
            <person name="Tonutti P."/>
            <person name="Arus P."/>
            <person name="Orellana A."/>
            <person name="Wells C."/>
            <person name="Main D."/>
            <person name="Vizzotto G."/>
            <person name="Silva H."/>
            <person name="Salamini F."/>
            <person name="Schmutz J."/>
            <person name="Morgante M."/>
            <person name="Rokhsar D.S."/>
        </authorList>
    </citation>
    <scope>NUCLEOTIDE SEQUENCE [LARGE SCALE GENOMIC DNA]</scope>
    <source>
        <strain evidence="14">cv. Nemared</strain>
    </source>
</reference>
<dbReference type="Pfam" id="PF07714">
    <property type="entry name" value="PK_Tyr_Ser-Thr"/>
    <property type="match status" value="1"/>
</dbReference>
<dbReference type="Gene3D" id="1.10.510.10">
    <property type="entry name" value="Transferase(Phosphotransferase) domain 1"/>
    <property type="match status" value="2"/>
</dbReference>
<evidence type="ECO:0000256" key="7">
    <source>
        <dbReference type="ARBA" id="ARBA00022734"/>
    </source>
</evidence>
<evidence type="ECO:0000256" key="2">
    <source>
        <dbReference type="ARBA" id="ARBA00007606"/>
    </source>
</evidence>
<dbReference type="GO" id="GO:0042742">
    <property type="term" value="P:defense response to bacterium"/>
    <property type="evidence" value="ECO:0000318"/>
    <property type="project" value="GO_Central"/>
</dbReference>
<dbReference type="InterPro" id="IPR001245">
    <property type="entry name" value="Ser-Thr/Tyr_kinase_cat_dom"/>
</dbReference>
<dbReference type="InterPro" id="IPR011009">
    <property type="entry name" value="Kinase-like_dom_sf"/>
</dbReference>
<keyword evidence="12" id="KW-0675">Receptor</keyword>
<keyword evidence="11" id="KW-0472">Membrane</keyword>
<dbReference type="Proteomes" id="UP000006882">
    <property type="component" value="Chromosome G5"/>
</dbReference>
<dbReference type="Gene3D" id="3.30.200.20">
    <property type="entry name" value="Phosphorylase Kinase, domain 1"/>
    <property type="match status" value="1"/>
</dbReference>
<keyword evidence="7" id="KW-0430">Lectin</keyword>
<keyword evidence="6" id="KW-0732">Signal</keyword>
<keyword evidence="9" id="KW-0067">ATP-binding</keyword>
<name>M5WC28_PRUPE</name>
<dbReference type="PROSITE" id="PS50011">
    <property type="entry name" value="PROTEIN_KINASE_DOM"/>
    <property type="match status" value="1"/>
</dbReference>
<dbReference type="InterPro" id="IPR013320">
    <property type="entry name" value="ConA-like_dom_sf"/>
</dbReference>
<keyword evidence="5" id="KW-0812">Transmembrane</keyword>
<evidence type="ECO:0000256" key="5">
    <source>
        <dbReference type="ARBA" id="ARBA00022692"/>
    </source>
</evidence>
<dbReference type="GO" id="GO:0004675">
    <property type="term" value="F:transmembrane receptor protein serine/threonine kinase activity"/>
    <property type="evidence" value="ECO:0000318"/>
    <property type="project" value="GO_Central"/>
</dbReference>
<sequence>MDSPPCLWWLLILGSIVHLVQQPQLLQAHRFSFTHHPKGPFTNVTKHLHFPNFHTTSSLGTNFPQLKFLGNARVSDDKGVIQIPHSSSSQADQPTYQVGRAIYSSPIRLFDPLTLTPASFETTFSFQFTTNSMATGGGNGLAFVISPDEFTIGRPGPWLGILNDACNHYKVFAVEFDTNHDPQFGDPNDDHIGINLGAAVSFKTANLSEANISLHNSKVHRAWITYDGNHKHINIHLGLDGNPIPSKPILSSSLNLSPFLQEYMFVGFSASTGNSSQNSIHNILSWNFSSTVQASLHVPSTKICHRNVAHLVSKYSTTPHTNPPSSFLIFVALLSLSSVALLSFYFSRIKTNTSDALLFFDTKQRPMLPISPRRFTFAELYIATRRFDKAQVLATDCRGGSTSVLYRGTLVNGCQVAVKRFSTPFLSSARVTKRLGDQITRASHPSLPHIRGWCCDGREAMIVYDHYPNGSLDRWLFGIGALPWTWRLKLVKDIAEGLSFLHSKELAHGNLKASSVFLDLNYRPILGDYGLDFFLPGSGRGSMGDVFGFGIFVLETVAGRKEEGLLGFAREMFEKGEIERVVDERMRDRVNSEEAVRILKIGLSCTASERGRRPCMEEVVQCLASSSHSRPVELSPL</sequence>
<dbReference type="Pfam" id="PF00139">
    <property type="entry name" value="Lectin_legB"/>
    <property type="match status" value="1"/>
</dbReference>
<protein>
    <submittedName>
        <fullName evidence="13">Uncharacterized protein</fullName>
    </submittedName>
</protein>
<evidence type="ECO:0000313" key="14">
    <source>
        <dbReference type="Proteomes" id="UP000006882"/>
    </source>
</evidence>
<evidence type="ECO:0000256" key="1">
    <source>
        <dbReference type="ARBA" id="ARBA00004479"/>
    </source>
</evidence>
<dbReference type="AlphaFoldDB" id="M5WC28"/>
<evidence type="ECO:0000256" key="4">
    <source>
        <dbReference type="ARBA" id="ARBA00010217"/>
    </source>
</evidence>
<dbReference type="OrthoDB" id="4062651at2759"/>
<keyword evidence="10" id="KW-1133">Transmembrane helix</keyword>
<organism evidence="13 14">
    <name type="scientific">Prunus persica</name>
    <name type="common">Peach</name>
    <name type="synonym">Amygdalus persica</name>
    <dbReference type="NCBI Taxonomy" id="3760"/>
    <lineage>
        <taxon>Eukaryota</taxon>
        <taxon>Viridiplantae</taxon>
        <taxon>Streptophyta</taxon>
        <taxon>Embryophyta</taxon>
        <taxon>Tracheophyta</taxon>
        <taxon>Spermatophyta</taxon>
        <taxon>Magnoliopsida</taxon>
        <taxon>eudicotyledons</taxon>
        <taxon>Gunneridae</taxon>
        <taxon>Pentapetalae</taxon>
        <taxon>rosids</taxon>
        <taxon>fabids</taxon>
        <taxon>Rosales</taxon>
        <taxon>Rosaceae</taxon>
        <taxon>Amygdaloideae</taxon>
        <taxon>Amygdaleae</taxon>
        <taxon>Prunus</taxon>
    </lineage>
</organism>
<dbReference type="SUPFAM" id="SSF56112">
    <property type="entry name" value="Protein kinase-like (PK-like)"/>
    <property type="match status" value="1"/>
</dbReference>
<dbReference type="KEGG" id="pper:18776285"/>
<dbReference type="Gene3D" id="2.60.120.200">
    <property type="match status" value="1"/>
</dbReference>
<comment type="similarity">
    <text evidence="3">In the N-terminal section; belongs to the leguminous lectin family.</text>
</comment>
<keyword evidence="14" id="KW-1185">Reference proteome</keyword>
<evidence type="ECO:0000313" key="13">
    <source>
        <dbReference type="EMBL" id="ONI06907.1"/>
    </source>
</evidence>
<dbReference type="InterPro" id="IPR000719">
    <property type="entry name" value="Prot_kinase_dom"/>
</dbReference>
<evidence type="ECO:0000256" key="11">
    <source>
        <dbReference type="ARBA" id="ARBA00023136"/>
    </source>
</evidence>
<comment type="subcellular location">
    <subcellularLocation>
        <location evidence="1">Membrane</location>
        <topology evidence="1">Single-pass type I membrane protein</topology>
    </subcellularLocation>
</comment>